<dbReference type="GO" id="GO:0006083">
    <property type="term" value="P:acetate metabolic process"/>
    <property type="evidence" value="ECO:0007669"/>
    <property type="project" value="InterPro"/>
</dbReference>
<evidence type="ECO:0000313" key="3">
    <source>
        <dbReference type="Proteomes" id="UP001195483"/>
    </source>
</evidence>
<dbReference type="SUPFAM" id="SSF100950">
    <property type="entry name" value="NagB/RpiA/CoA transferase-like"/>
    <property type="match status" value="1"/>
</dbReference>
<reference evidence="2" key="2">
    <citation type="journal article" date="2021" name="Genome Biol. Evol.">
        <title>Developing a high-quality reference genome for a parasitic bivalve with doubly uniparental inheritance (Bivalvia: Unionida).</title>
        <authorList>
            <person name="Smith C.H."/>
        </authorList>
    </citation>
    <scope>NUCLEOTIDE SEQUENCE</scope>
    <source>
        <strain evidence="2">CHS0354</strain>
        <tissue evidence="2">Mantle</tissue>
    </source>
</reference>
<name>A0AAE0WAZ6_9BIVA</name>
<dbReference type="InterPro" id="IPR026888">
    <property type="entry name" value="AcetylCoA_hyd_C"/>
</dbReference>
<dbReference type="EMBL" id="JAEAOA010001141">
    <property type="protein sequence ID" value="KAK3606810.1"/>
    <property type="molecule type" value="Genomic_DNA"/>
</dbReference>
<dbReference type="InterPro" id="IPR046433">
    <property type="entry name" value="ActCoA_hydro"/>
</dbReference>
<dbReference type="GO" id="GO:0008775">
    <property type="term" value="F:acetate CoA-transferase activity"/>
    <property type="evidence" value="ECO:0007669"/>
    <property type="project" value="InterPro"/>
</dbReference>
<comment type="caution">
    <text evidence="2">The sequence shown here is derived from an EMBL/GenBank/DDBJ whole genome shotgun (WGS) entry which is preliminary data.</text>
</comment>
<dbReference type="Pfam" id="PF13336">
    <property type="entry name" value="AcetylCoA_hyd_C"/>
    <property type="match status" value="1"/>
</dbReference>
<dbReference type="Gene3D" id="3.30.750.70">
    <property type="entry name" value="4-hydroxybutyrate coenzyme like domains"/>
    <property type="match status" value="1"/>
</dbReference>
<proteinExistence type="predicted"/>
<reference evidence="2" key="1">
    <citation type="journal article" date="2021" name="Genome Biol. Evol.">
        <title>A High-Quality Reference Genome for a Parasitic Bivalve with Doubly Uniparental Inheritance (Bivalvia: Unionida).</title>
        <authorList>
            <person name="Smith C.H."/>
        </authorList>
    </citation>
    <scope>NUCLEOTIDE SEQUENCE</scope>
    <source>
        <strain evidence="2">CHS0354</strain>
    </source>
</reference>
<dbReference type="InterPro" id="IPR037171">
    <property type="entry name" value="NagB/RpiA_transferase-like"/>
</dbReference>
<evidence type="ECO:0000313" key="2">
    <source>
        <dbReference type="EMBL" id="KAK3606810.1"/>
    </source>
</evidence>
<dbReference type="PANTHER" id="PTHR21432:SF20">
    <property type="entry name" value="ACETYL-COA HYDROLASE"/>
    <property type="match status" value="1"/>
</dbReference>
<accession>A0AAE0WAZ6</accession>
<dbReference type="PANTHER" id="PTHR21432">
    <property type="entry name" value="ACETYL-COA HYDROLASE-RELATED"/>
    <property type="match status" value="1"/>
</dbReference>
<gene>
    <name evidence="2" type="ORF">CHS0354_018404</name>
</gene>
<dbReference type="AlphaFoldDB" id="A0AAE0WAZ6"/>
<evidence type="ECO:0000259" key="1">
    <source>
        <dbReference type="Pfam" id="PF13336"/>
    </source>
</evidence>
<dbReference type="Gene3D" id="3.40.1080.20">
    <property type="entry name" value="Acetyl-CoA hydrolase/transferase C-terminal domain"/>
    <property type="match status" value="1"/>
</dbReference>
<sequence>MAIGRHVAELVEDGATLQMGIGGIPNAVLKSLTEKNDLGIHTEMFSDGLIDLIDRGNITCARKTLHRGKVITSFCFGSRRLYDYIHRNPLFEFHPSDYVNRPSVIAQNERMTAVNSALEVDLTGQVCADSIGYSFYSGIGGQVDFIRGAAMSKRRQTDYRAQVHCEKRGKALP</sequence>
<dbReference type="InterPro" id="IPR038460">
    <property type="entry name" value="AcetylCoA_hyd_C_sf"/>
</dbReference>
<reference evidence="2" key="3">
    <citation type="submission" date="2023-05" db="EMBL/GenBank/DDBJ databases">
        <authorList>
            <person name="Smith C.H."/>
        </authorList>
    </citation>
    <scope>NUCLEOTIDE SEQUENCE</scope>
    <source>
        <strain evidence="2">CHS0354</strain>
        <tissue evidence="2">Mantle</tissue>
    </source>
</reference>
<feature type="domain" description="Acetyl-CoA hydrolase/transferase C-terminal" evidence="1">
    <location>
        <begin position="77"/>
        <end position="153"/>
    </location>
</feature>
<dbReference type="Proteomes" id="UP001195483">
    <property type="component" value="Unassembled WGS sequence"/>
</dbReference>
<protein>
    <recommendedName>
        <fullName evidence="1">Acetyl-CoA hydrolase/transferase C-terminal domain-containing protein</fullName>
    </recommendedName>
</protein>
<keyword evidence="3" id="KW-1185">Reference proteome</keyword>
<organism evidence="2 3">
    <name type="scientific">Potamilus streckersoni</name>
    <dbReference type="NCBI Taxonomy" id="2493646"/>
    <lineage>
        <taxon>Eukaryota</taxon>
        <taxon>Metazoa</taxon>
        <taxon>Spiralia</taxon>
        <taxon>Lophotrochozoa</taxon>
        <taxon>Mollusca</taxon>
        <taxon>Bivalvia</taxon>
        <taxon>Autobranchia</taxon>
        <taxon>Heteroconchia</taxon>
        <taxon>Palaeoheterodonta</taxon>
        <taxon>Unionida</taxon>
        <taxon>Unionoidea</taxon>
        <taxon>Unionidae</taxon>
        <taxon>Ambleminae</taxon>
        <taxon>Lampsilini</taxon>
        <taxon>Potamilus</taxon>
    </lineage>
</organism>